<keyword evidence="2" id="KW-1185">Reference proteome</keyword>
<dbReference type="AlphaFoldDB" id="A0A1I7LEG4"/>
<organism evidence="1 2">
    <name type="scientific">Alicyclobacillus macrosporangiidus</name>
    <dbReference type="NCBI Taxonomy" id="392015"/>
    <lineage>
        <taxon>Bacteria</taxon>
        <taxon>Bacillati</taxon>
        <taxon>Bacillota</taxon>
        <taxon>Bacilli</taxon>
        <taxon>Bacillales</taxon>
        <taxon>Alicyclobacillaceae</taxon>
        <taxon>Alicyclobacillus</taxon>
    </lineage>
</organism>
<reference evidence="2" key="1">
    <citation type="submission" date="2016-10" db="EMBL/GenBank/DDBJ databases">
        <authorList>
            <person name="Varghese N."/>
        </authorList>
    </citation>
    <scope>NUCLEOTIDE SEQUENCE [LARGE SCALE GENOMIC DNA]</scope>
    <source>
        <strain evidence="2">DSM 17980</strain>
    </source>
</reference>
<dbReference type="OrthoDB" id="2378739at2"/>
<dbReference type="EMBL" id="FPBV01000041">
    <property type="protein sequence ID" value="SFV08068.1"/>
    <property type="molecule type" value="Genomic_DNA"/>
</dbReference>
<dbReference type="RefSeq" id="WP_074956623.1">
    <property type="nucleotide sequence ID" value="NZ_FPBV01000041.1"/>
</dbReference>
<proteinExistence type="predicted"/>
<protein>
    <submittedName>
        <fullName evidence="1">Uncharacterized protein</fullName>
    </submittedName>
</protein>
<gene>
    <name evidence="1" type="ORF">SAMN05421543_14112</name>
</gene>
<evidence type="ECO:0000313" key="1">
    <source>
        <dbReference type="EMBL" id="SFV08068.1"/>
    </source>
</evidence>
<accession>A0A1I7LEG4</accession>
<sequence>MTSAYDDIADPRARAEAIVGQARLKRMEQAGLMVVDRSRLEALERLYRSIKHRDELALRTLPERRDGETEAEWHARISDEIDAADEAIDEALAALEAIERGNA</sequence>
<dbReference type="Proteomes" id="UP000183508">
    <property type="component" value="Unassembled WGS sequence"/>
</dbReference>
<dbReference type="STRING" id="392015.SAMN05421543_14112"/>
<name>A0A1I7LEG4_9BACL</name>
<evidence type="ECO:0000313" key="2">
    <source>
        <dbReference type="Proteomes" id="UP000183508"/>
    </source>
</evidence>